<feature type="compositionally biased region" description="Basic and acidic residues" evidence="1">
    <location>
        <begin position="32"/>
        <end position="41"/>
    </location>
</feature>
<organism evidence="2 3">
    <name type="scientific">Halorubrum aquaticum</name>
    <dbReference type="NCBI Taxonomy" id="387340"/>
    <lineage>
        <taxon>Archaea</taxon>
        <taxon>Methanobacteriati</taxon>
        <taxon>Methanobacteriota</taxon>
        <taxon>Stenosarchaea group</taxon>
        <taxon>Halobacteria</taxon>
        <taxon>Halobacteriales</taxon>
        <taxon>Haloferacaceae</taxon>
        <taxon>Halorubrum</taxon>
    </lineage>
</organism>
<sequence length="433" mass="46993">MDDDLIRETGTPLSRYTKLPGTGFFYPDSLDDERAERRARETIEDGEAVVIADGDADGLACAAMIREAHDAALDVADFEAAIAERIAEDDEEESDERDAADGEDDDAPVDADVDAGDDEDDDPTENAHAESPVGLVSAGPYSLDTALERVVAYADDGIDLYVCDLCPDQFEPIADALDALSESCASIRWFDHHQWDGAVAAAVRERGVDLVVGESDEECTADVTLRSLEHSFEDRWTELAAVTRDHDLWIKEDPRSDDLADYSYWSGSEEYATVIGAHGADLPPVVREYVESRRVEKSARIDAAVDRAAVHEVGDWRVAVTYGRCSQNEVAESLRERGADAAVIVKPAGSASIRGSDGFEHAHEVAGKVNGGGHPQAAGCKPDIYDDMLDYAHHWTTEGQACKRVILAAFEAVAEEIESKEAEGDDEVADDDQ</sequence>
<dbReference type="PANTHER" id="PTHR42146:SF1">
    <property type="entry name" value="OLIGORIBONUCLEASE NRNB"/>
    <property type="match status" value="1"/>
</dbReference>
<protein>
    <submittedName>
        <fullName evidence="2">Oligoribonuclease NrnB or cAMP/cGMP phosphodiesterase, DHH superfamily</fullName>
    </submittedName>
</protein>
<dbReference type="InterPro" id="IPR052968">
    <property type="entry name" value="Nucleotide_metab_enz"/>
</dbReference>
<gene>
    <name evidence="2" type="ORF">SAMN04488066_101315</name>
</gene>
<accession>A0A1I2Z8A2</accession>
<dbReference type="EMBL" id="FOPZ01000001">
    <property type="protein sequence ID" value="SFH33805.1"/>
    <property type="molecule type" value="Genomic_DNA"/>
</dbReference>
<keyword evidence="3" id="KW-1185">Reference proteome</keyword>
<dbReference type="RefSeq" id="WP_149783096.1">
    <property type="nucleotide sequence ID" value="NZ_BAAADP010000001.1"/>
</dbReference>
<evidence type="ECO:0000313" key="2">
    <source>
        <dbReference type="EMBL" id="SFH33805.1"/>
    </source>
</evidence>
<dbReference type="AlphaFoldDB" id="A0A1I2Z8A2"/>
<dbReference type="PANTHER" id="PTHR42146">
    <property type="entry name" value="3',5'-CYCLIC-NUCLEOTIDE PHOSPHODIESTERASE"/>
    <property type="match status" value="1"/>
</dbReference>
<reference evidence="2 3" key="1">
    <citation type="submission" date="2016-10" db="EMBL/GenBank/DDBJ databases">
        <authorList>
            <person name="Varghese N."/>
            <person name="Submissions S."/>
        </authorList>
    </citation>
    <scope>NUCLEOTIDE SEQUENCE [LARGE SCALE GENOMIC DNA]</scope>
    <source>
        <strain evidence="2 3">CGMCC 1.6377</strain>
    </source>
</reference>
<evidence type="ECO:0000256" key="1">
    <source>
        <dbReference type="SAM" id="MobiDB-lite"/>
    </source>
</evidence>
<dbReference type="SUPFAM" id="SSF64182">
    <property type="entry name" value="DHH phosphoesterases"/>
    <property type="match status" value="1"/>
</dbReference>
<dbReference type="Proteomes" id="UP000323537">
    <property type="component" value="Unassembled WGS sequence"/>
</dbReference>
<proteinExistence type="predicted"/>
<dbReference type="OrthoDB" id="18016at2157"/>
<evidence type="ECO:0000313" key="3">
    <source>
        <dbReference type="Proteomes" id="UP000323537"/>
    </source>
</evidence>
<dbReference type="InterPro" id="IPR038763">
    <property type="entry name" value="DHH_sf"/>
</dbReference>
<feature type="compositionally biased region" description="Acidic residues" evidence="1">
    <location>
        <begin position="87"/>
        <end position="124"/>
    </location>
</feature>
<feature type="region of interest" description="Disordered" evidence="1">
    <location>
        <begin position="1"/>
        <end position="41"/>
    </location>
</feature>
<name>A0A1I2Z8A2_9EURY</name>
<feature type="region of interest" description="Disordered" evidence="1">
    <location>
        <begin position="85"/>
        <end position="135"/>
    </location>
</feature>